<name>A0A0G0CSE1_9BACT</name>
<evidence type="ECO:0000256" key="2">
    <source>
        <dbReference type="ARBA" id="ARBA00022603"/>
    </source>
</evidence>
<feature type="domain" description="Type II methyltransferase M.TaqI-like" evidence="7">
    <location>
        <begin position="475"/>
        <end position="786"/>
    </location>
</feature>
<dbReference type="Pfam" id="PF07669">
    <property type="entry name" value="Eco57I"/>
    <property type="match status" value="1"/>
</dbReference>
<keyword evidence="2" id="KW-0489">Methyltransferase</keyword>
<keyword evidence="3" id="KW-0808">Transferase</keyword>
<dbReference type="GO" id="GO:0006304">
    <property type="term" value="P:DNA modification"/>
    <property type="evidence" value="ECO:0007669"/>
    <property type="project" value="InterPro"/>
</dbReference>
<gene>
    <name evidence="9" type="ORF">UR38_C0013G0022</name>
</gene>
<dbReference type="AlphaFoldDB" id="A0A0G0CSE1"/>
<dbReference type="PATRIC" id="fig|1618561.3.peg.1014"/>
<dbReference type="PANTHER" id="PTHR33841">
    <property type="entry name" value="DNA METHYLTRANSFERASE YEEA-RELATED"/>
    <property type="match status" value="1"/>
</dbReference>
<dbReference type="SUPFAM" id="SSF53335">
    <property type="entry name" value="S-adenosyl-L-methionine-dependent methyltransferases"/>
    <property type="match status" value="1"/>
</dbReference>
<dbReference type="GO" id="GO:0032259">
    <property type="term" value="P:methylation"/>
    <property type="evidence" value="ECO:0007669"/>
    <property type="project" value="UniProtKB-KW"/>
</dbReference>
<feature type="coiled-coil region" evidence="6">
    <location>
        <begin position="628"/>
        <end position="655"/>
    </location>
</feature>
<evidence type="ECO:0000259" key="7">
    <source>
        <dbReference type="Pfam" id="PF07669"/>
    </source>
</evidence>
<dbReference type="Pfam" id="PF22837">
    <property type="entry name" value="M_Eco57I_C"/>
    <property type="match status" value="1"/>
</dbReference>
<evidence type="ECO:0000256" key="5">
    <source>
        <dbReference type="ARBA" id="ARBA00047942"/>
    </source>
</evidence>
<dbReference type="Proteomes" id="UP000033995">
    <property type="component" value="Unassembled WGS sequence"/>
</dbReference>
<dbReference type="Gene3D" id="3.40.50.150">
    <property type="entry name" value="Vaccinia Virus protein VP39"/>
    <property type="match status" value="1"/>
</dbReference>
<evidence type="ECO:0000256" key="3">
    <source>
        <dbReference type="ARBA" id="ARBA00022679"/>
    </source>
</evidence>
<evidence type="ECO:0000313" key="10">
    <source>
        <dbReference type="Proteomes" id="UP000033995"/>
    </source>
</evidence>
<reference evidence="9 10" key="1">
    <citation type="journal article" date="2015" name="Nature">
        <title>rRNA introns, odd ribosomes, and small enigmatic genomes across a large radiation of phyla.</title>
        <authorList>
            <person name="Brown C.T."/>
            <person name="Hug L.A."/>
            <person name="Thomas B.C."/>
            <person name="Sharon I."/>
            <person name="Castelle C.J."/>
            <person name="Singh A."/>
            <person name="Wilkins M.J."/>
            <person name="Williams K.H."/>
            <person name="Banfield J.F."/>
        </authorList>
    </citation>
    <scope>NUCLEOTIDE SEQUENCE [LARGE SCALE GENOMIC DNA]</scope>
</reference>
<dbReference type="PRINTS" id="PR00507">
    <property type="entry name" value="N12N6MTFRASE"/>
</dbReference>
<keyword evidence="6" id="KW-0175">Coiled coil</keyword>
<dbReference type="GO" id="GO:0009007">
    <property type="term" value="F:site-specific DNA-methyltransferase (adenine-specific) activity"/>
    <property type="evidence" value="ECO:0007669"/>
    <property type="project" value="UniProtKB-EC"/>
</dbReference>
<dbReference type="InterPro" id="IPR002052">
    <property type="entry name" value="DNA_methylase_N6_adenine_CS"/>
</dbReference>
<dbReference type="PROSITE" id="PS00092">
    <property type="entry name" value="N6_MTASE"/>
    <property type="match status" value="1"/>
</dbReference>
<dbReference type="InterPro" id="IPR050953">
    <property type="entry name" value="N4_N6_ade-DNA_methylase"/>
</dbReference>
<evidence type="ECO:0000259" key="8">
    <source>
        <dbReference type="Pfam" id="PF22837"/>
    </source>
</evidence>
<keyword evidence="4" id="KW-0949">S-adenosyl-L-methionine</keyword>
<protein>
    <recommendedName>
        <fullName evidence="1">site-specific DNA-methyltransferase (adenine-specific)</fullName>
        <ecNumber evidence="1">2.1.1.72</ecNumber>
    </recommendedName>
</protein>
<dbReference type="EMBL" id="LBOZ01000013">
    <property type="protein sequence ID" value="KKP46237.1"/>
    <property type="molecule type" value="Genomic_DNA"/>
</dbReference>
<evidence type="ECO:0000256" key="4">
    <source>
        <dbReference type="ARBA" id="ARBA00022691"/>
    </source>
</evidence>
<evidence type="ECO:0000313" key="9">
    <source>
        <dbReference type="EMBL" id="KKP46237.1"/>
    </source>
</evidence>
<feature type="domain" description="Type II methyltransferase M.Eco57I C-terminal" evidence="8">
    <location>
        <begin position="878"/>
        <end position="990"/>
    </location>
</feature>
<sequence>MSEAKQILETLINDFSIDKFGRFFREKSRQFKSLEENYTRYNDDNFKSGLKIGEINFDDEDSLTICAFEVKKELSERAGKKAQYQKAKDILKSSENQKYSAGIFIFYDSIGNFRFSLVYPEAIGTRRQWNNFRRFTYFVNKEFTNKTFIKQIGDKEFLKLDDIKYAFSITAVTDIFYDEFFTIYDSVVKKTKEFNQIKDDEKVRDFVLLFTIRLVFLGFIQKKKWIGESEKFIQEFFSEYRIKFFGDDNFYLRWLTPLFFEALNFPQGRKVAYGDNDFAIETENKLQMAPYLNGGLFKPKIGYDDNGWIIPDKEIEYFLSFLFAHSFTIEENSFEDEDLQLNPEFLGIIFERLVNKVDGAVYTPRTEVNLMCRLSLVKWLQKNLKNPISSTNLYELFFRESEKVEDQKQGSFSQKEALEILEKLQNLSICDPAVGSGAFLVGMMQVLDDTEQVLKVKYNLNGKSTFDRKKEIIKNSLYGVEVKEWAVWICQLRLWLSLFVDAPDNLKNSLLPILPSLDFKVRQGDSLIQRIGSKTFPVEGHLTIQSNSIKRKITELKKFKIDYFENDKSNLLEEYDNPYRRELVIFEEILDLEIKEKEDQLRILKNIKPIKTISLFGDIDDVDKQGSLGLDSDKISNLENEVTQLKDQRRILKNGGKPLVWSIEFAEVFAEKNGFDIIIGNPPYVRQESISDPTGKIKDKKEYKRFLEEMVKMDFSEDFSKKTKINAQSDLYTYFYIRGLRLLNQGGIHTFICSNSWLDVGYGVWLQDFLLKRCPVDLIIDNHARRSFEAADVNTIISIIHAPQKKIDENYITKFVAFKKPFEESVFTENLVAIENSKEVTSNDTLRVYPITNKKLKETGTEFEDNELMKSGKYVGDKWGGKYLRAPDIFFTILKKGKDKLVKLGDIADVRFGIKTGANDFFYLNEEKIKLWGIEKEFLQPVIISPRECKEIFISPNKLSNKILICAKTKEELNGTNVLKYINYGEKEKIIIKQGSNKGNTIVGYQNLESVKGRKYWWNLDNLVHPYCSYPMINNIRLIFIKNNGILNDANLVSVLPKNESIEFLLNLNSTYNMMNLELLGMANLGEGAIKLNPAYIKGALILDPKYLDFGHIDTSKFINRAVKSIFEECGIDPKSDIPIEEQEPKPLSDRAELDKIIFDALDLTEVERKDVYRSVCRLVWNRISKAKNI</sequence>
<accession>A0A0G0CSE1</accession>
<dbReference type="EC" id="2.1.1.72" evidence="1"/>
<dbReference type="InterPro" id="IPR011639">
    <property type="entry name" value="MethylTrfase_TaqI-like_dom"/>
</dbReference>
<proteinExistence type="predicted"/>
<evidence type="ECO:0000256" key="1">
    <source>
        <dbReference type="ARBA" id="ARBA00011900"/>
    </source>
</evidence>
<evidence type="ECO:0000256" key="6">
    <source>
        <dbReference type="SAM" id="Coils"/>
    </source>
</evidence>
<comment type="caution">
    <text evidence="9">The sequence shown here is derived from an EMBL/GenBank/DDBJ whole genome shotgun (WGS) entry which is preliminary data.</text>
</comment>
<dbReference type="InterPro" id="IPR054520">
    <property type="entry name" value="M_Eco57I_C"/>
</dbReference>
<dbReference type="GO" id="GO:0003676">
    <property type="term" value="F:nucleic acid binding"/>
    <property type="evidence" value="ECO:0007669"/>
    <property type="project" value="InterPro"/>
</dbReference>
<organism evidence="9 10">
    <name type="scientific">Candidatus Woesebacteria bacterium GW2011_GWA2_33_28</name>
    <dbReference type="NCBI Taxonomy" id="1618561"/>
    <lineage>
        <taxon>Bacteria</taxon>
        <taxon>Candidatus Woeseibacteriota</taxon>
    </lineage>
</organism>
<dbReference type="InterPro" id="IPR029063">
    <property type="entry name" value="SAM-dependent_MTases_sf"/>
</dbReference>
<dbReference type="PANTHER" id="PTHR33841:SF1">
    <property type="entry name" value="DNA METHYLTRANSFERASE A"/>
    <property type="match status" value="1"/>
</dbReference>
<comment type="catalytic activity">
    <reaction evidence="5">
        <text>a 2'-deoxyadenosine in DNA + S-adenosyl-L-methionine = an N(6)-methyl-2'-deoxyadenosine in DNA + S-adenosyl-L-homocysteine + H(+)</text>
        <dbReference type="Rhea" id="RHEA:15197"/>
        <dbReference type="Rhea" id="RHEA-COMP:12418"/>
        <dbReference type="Rhea" id="RHEA-COMP:12419"/>
        <dbReference type="ChEBI" id="CHEBI:15378"/>
        <dbReference type="ChEBI" id="CHEBI:57856"/>
        <dbReference type="ChEBI" id="CHEBI:59789"/>
        <dbReference type="ChEBI" id="CHEBI:90615"/>
        <dbReference type="ChEBI" id="CHEBI:90616"/>
        <dbReference type="EC" id="2.1.1.72"/>
    </reaction>
</comment>